<dbReference type="RefSeq" id="WP_120177187.1">
    <property type="nucleotide sequence ID" value="NZ_AP018786.1"/>
</dbReference>
<protein>
    <submittedName>
        <fullName evidence="1">Uncharacterized protein</fullName>
    </submittedName>
</protein>
<dbReference type="Proteomes" id="UP000271003">
    <property type="component" value="Chromosome"/>
</dbReference>
<organism evidence="1 2">
    <name type="scientific">Sutterella megalosphaeroides</name>
    <dbReference type="NCBI Taxonomy" id="2494234"/>
    <lineage>
        <taxon>Bacteria</taxon>
        <taxon>Pseudomonadati</taxon>
        <taxon>Pseudomonadota</taxon>
        <taxon>Betaproteobacteria</taxon>
        <taxon>Burkholderiales</taxon>
        <taxon>Sutterellaceae</taxon>
        <taxon>Sutterella</taxon>
    </lineage>
</organism>
<gene>
    <name evidence="1" type="ORF">SUTMEG_14890</name>
</gene>
<proteinExistence type="predicted"/>
<dbReference type="OrthoDB" id="512716at2"/>
<keyword evidence="2" id="KW-1185">Reference proteome</keyword>
<dbReference type="AlphaFoldDB" id="A0A2Z6IEE6"/>
<dbReference type="EMBL" id="AP018786">
    <property type="protein sequence ID" value="BBF23598.1"/>
    <property type="molecule type" value="Genomic_DNA"/>
</dbReference>
<reference evidence="1 2" key="1">
    <citation type="journal article" date="2018" name="Int. J. Syst. Evol. Microbiol.">
        <title>Mesosutterella multiformis gen. nov., sp. nov., a member of the family Sutterellaceae and Sutterella megalosphaeroides sp. nov., isolated from human faeces.</title>
        <authorList>
            <person name="Sakamoto M."/>
            <person name="Ikeyama N."/>
            <person name="Kunihiro T."/>
            <person name="Iino T."/>
            <person name="Yuki M."/>
            <person name="Ohkuma M."/>
        </authorList>
    </citation>
    <scope>NUCLEOTIDE SEQUENCE [LARGE SCALE GENOMIC DNA]</scope>
    <source>
        <strain evidence="1 2">6FBBBH3</strain>
    </source>
</reference>
<evidence type="ECO:0000313" key="2">
    <source>
        <dbReference type="Proteomes" id="UP000271003"/>
    </source>
</evidence>
<name>A0A2Z6IEE6_9BURK</name>
<sequence length="136" mass="15520">MTKRVPKVKPTRGRSISAVDPSIGRQDAYCPIFSFEYMVRGYSVDDLQKNDRAELAVQLFKLSQVTWGDLKKVGRHALGFEKIARDAIRAPIPAAITPDVTLIAFRFSGLKSMVGFRSERIFHIVWIDHDRTVYKH</sequence>
<accession>A0A2Z6IEE6</accession>
<dbReference type="KEGG" id="sutt:SUTMEG_14890"/>
<evidence type="ECO:0000313" key="1">
    <source>
        <dbReference type="EMBL" id="BBF23598.1"/>
    </source>
</evidence>